<evidence type="ECO:0000256" key="3">
    <source>
        <dbReference type="ARBA" id="ARBA00014628"/>
    </source>
</evidence>
<dbReference type="STRING" id="3055.A7UCH9"/>
<accession>A7UCH9</accession>
<evidence type="ECO:0000313" key="13">
    <source>
        <dbReference type="EMBL" id="PNW79196.1"/>
    </source>
</evidence>
<dbReference type="GO" id="GO:0004089">
    <property type="term" value="F:carbonate dehydratase activity"/>
    <property type="evidence" value="ECO:0007669"/>
    <property type="project" value="UniProtKB-UniRule"/>
</dbReference>
<reference evidence="12" key="2">
    <citation type="journal article" date="2008" name="Physiol. Plantarum">
        <title>Identification and characterization of two closely related beta-carbonic anhydrases from Chlamydomonas reinhardtii.</title>
        <authorList>
            <person name="Ynalvez R.A."/>
            <person name="Xiao Y."/>
            <person name="Ward A.S."/>
            <person name="Cunnusamy K."/>
            <person name="Moroney J.V."/>
        </authorList>
    </citation>
    <scope>NUCLEOTIDE SEQUENCE</scope>
</reference>
<keyword evidence="14" id="KW-1185">Reference proteome</keyword>
<evidence type="ECO:0000256" key="5">
    <source>
        <dbReference type="ARBA" id="ARBA00022833"/>
    </source>
</evidence>
<evidence type="ECO:0000256" key="6">
    <source>
        <dbReference type="ARBA" id="ARBA00023239"/>
    </source>
</evidence>
<organism evidence="12">
    <name type="scientific">Chlamydomonas reinhardtii</name>
    <name type="common">Chlamydomonas smithii</name>
    <dbReference type="NCBI Taxonomy" id="3055"/>
    <lineage>
        <taxon>Eukaryota</taxon>
        <taxon>Viridiplantae</taxon>
        <taxon>Chlorophyta</taxon>
        <taxon>core chlorophytes</taxon>
        <taxon>Chlorophyceae</taxon>
        <taxon>CS clade</taxon>
        <taxon>Chlamydomonadales</taxon>
        <taxon>Chlamydomonadaceae</taxon>
        <taxon>Chlamydomonas</taxon>
    </lineage>
</organism>
<dbReference type="EMBL" id="CM008970">
    <property type="protein sequence ID" value="PNW79196.1"/>
    <property type="molecule type" value="Genomic_DNA"/>
</dbReference>
<dbReference type="InterPro" id="IPR036874">
    <property type="entry name" value="Carbonic_anhydrase_sf"/>
</dbReference>
<dbReference type="InterPro" id="IPR001765">
    <property type="entry name" value="Carbonic_anhydrase"/>
</dbReference>
<gene>
    <name evidence="13" type="ORF">CHLRE_09g405750v5</name>
</gene>
<keyword evidence="4 9" id="KW-0479">Metal-binding</keyword>
<keyword evidence="6 10" id="KW-0456">Lyase</keyword>
<dbReference type="SMR" id="A7UCH9"/>
<feature type="binding site" evidence="9">
    <location>
        <position position="137"/>
    </location>
    <ligand>
        <name>Zn(2+)</name>
        <dbReference type="ChEBI" id="CHEBI:29105"/>
    </ligand>
</feature>
<dbReference type="Gramene" id="PNW79196">
    <property type="protein sequence ID" value="PNW79196"/>
    <property type="gene ID" value="CHLRE_09g405750v5"/>
</dbReference>
<dbReference type="CDD" id="cd00883">
    <property type="entry name" value="beta_CA_cladeA"/>
    <property type="match status" value="1"/>
</dbReference>
<dbReference type="SUPFAM" id="SSF53056">
    <property type="entry name" value="beta-carbonic anhydrase, cab"/>
    <property type="match status" value="1"/>
</dbReference>
<dbReference type="GeneID" id="5723211"/>
<dbReference type="Pfam" id="PF00484">
    <property type="entry name" value="Pro_CA"/>
    <property type="match status" value="1"/>
</dbReference>
<sequence length="333" mass="35789">MAPSSEDVAVSGGGSQELSNSSPTSSSSGGAGVLGERDHFSKLLQNNREWCKARLAADPKFFERLCEQQNPEYLWIGCSDSRVPANQILGLQPGEVFVQRNVGNQATHTDLNVMSCLEYSVKELKVKNVIVCGHYGCGAVKAALKLPSKTTNLVNCWISDIRECRNQHRAELMQLDDHQAQVDRLCELNVLRQAFHVATSPVVQAAWDRGQELHLYGVVYSLKDGQIKKLVGPISGNGDFECDQADFESHGATYVAAAEAAAAAAVAEVGAGVGNLNVVSATLDGRVSLNGVTLTSEAKEDGRSSAAQVDALRAYINTAKVNNRIAEHVNGWH</sequence>
<dbReference type="PaxDb" id="3055-EDO99999"/>
<comment type="cofactor">
    <cofactor evidence="9">
        <name>Zn(2+)</name>
        <dbReference type="ChEBI" id="CHEBI:29105"/>
    </cofactor>
    <text evidence="9">Binds 1 zinc ion per subunit.</text>
</comment>
<feature type="binding site" evidence="9">
    <location>
        <position position="78"/>
    </location>
    <ligand>
        <name>Zn(2+)</name>
        <dbReference type="ChEBI" id="CHEBI:29105"/>
    </ligand>
</feature>
<evidence type="ECO:0000256" key="8">
    <source>
        <dbReference type="ARBA" id="ARBA00048348"/>
    </source>
</evidence>
<feature type="compositionally biased region" description="Low complexity" evidence="11">
    <location>
        <begin position="16"/>
        <end position="28"/>
    </location>
</feature>
<dbReference type="eggNOG" id="KOG1578">
    <property type="taxonomic scope" value="Eukaryota"/>
</dbReference>
<evidence type="ECO:0000256" key="9">
    <source>
        <dbReference type="PIRSR" id="PIRSR601765-1"/>
    </source>
</evidence>
<feature type="binding site" evidence="9">
    <location>
        <position position="134"/>
    </location>
    <ligand>
        <name>Zn(2+)</name>
        <dbReference type="ChEBI" id="CHEBI:29105"/>
    </ligand>
</feature>
<dbReference type="Proteomes" id="UP000006906">
    <property type="component" value="Chromosome 9"/>
</dbReference>
<dbReference type="GO" id="GO:0008270">
    <property type="term" value="F:zinc ion binding"/>
    <property type="evidence" value="ECO:0007669"/>
    <property type="project" value="UniProtKB-UniRule"/>
</dbReference>
<dbReference type="InterPro" id="IPR015892">
    <property type="entry name" value="Carbonic_anhydrase_CS"/>
</dbReference>
<evidence type="ECO:0000256" key="10">
    <source>
        <dbReference type="RuleBase" id="RU003956"/>
    </source>
</evidence>
<dbReference type="SMART" id="SM00947">
    <property type="entry name" value="Pro_CA"/>
    <property type="match status" value="1"/>
</dbReference>
<dbReference type="RefSeq" id="XP_001697606.1">
    <property type="nucleotide sequence ID" value="XM_001697554.2"/>
</dbReference>
<dbReference type="EC" id="4.2.1.1" evidence="2 10"/>
<comment type="function">
    <text evidence="10">Reversible hydration of carbon dioxide.</text>
</comment>
<name>A7UCH9_CHLRE</name>
<reference evidence="13 14" key="1">
    <citation type="journal article" date="2007" name="Science">
        <title>The Chlamydomonas genome reveals the evolution of key animal and plant functions.</title>
        <authorList>
            <person name="Merchant S.S."/>
            <person name="Prochnik S.E."/>
            <person name="Vallon O."/>
            <person name="Harris E.H."/>
            <person name="Karpowicz S.J."/>
            <person name="Witman G.B."/>
            <person name="Terry A."/>
            <person name="Salamov A."/>
            <person name="Fritz-Laylin L.K."/>
            <person name="Marechal-Drouard L."/>
            <person name="Marshall W.F."/>
            <person name="Qu L.H."/>
            <person name="Nelson D.R."/>
            <person name="Sanderfoot A.A."/>
            <person name="Spalding M.H."/>
            <person name="Kapitonov V.V."/>
            <person name="Ren Q."/>
            <person name="Ferris P."/>
            <person name="Lindquist E."/>
            <person name="Shapiro H."/>
            <person name="Lucas S.M."/>
            <person name="Grimwood J."/>
            <person name="Schmutz J."/>
            <person name="Cardol P."/>
            <person name="Cerutti H."/>
            <person name="Chanfreau G."/>
            <person name="Chen C.L."/>
            <person name="Cognat V."/>
            <person name="Croft M.T."/>
            <person name="Dent R."/>
            <person name="Dutcher S."/>
            <person name="Fernandez E."/>
            <person name="Fukuzawa H."/>
            <person name="Gonzalez-Ballester D."/>
            <person name="Gonzalez-Halphen D."/>
            <person name="Hallmann A."/>
            <person name="Hanikenne M."/>
            <person name="Hippler M."/>
            <person name="Inwood W."/>
            <person name="Jabbari K."/>
            <person name="Kalanon M."/>
            <person name="Kuras R."/>
            <person name="Lefebvre P.A."/>
            <person name="Lemaire S.D."/>
            <person name="Lobanov A.V."/>
            <person name="Lohr M."/>
            <person name="Manuell A."/>
            <person name="Meier I."/>
            <person name="Mets L."/>
            <person name="Mittag M."/>
            <person name="Mittelmeier T."/>
            <person name="Moroney J.V."/>
            <person name="Moseley J."/>
            <person name="Napoli C."/>
            <person name="Nedelcu A.M."/>
            <person name="Niyogi K."/>
            <person name="Novoselov S.V."/>
            <person name="Paulsen I.T."/>
            <person name="Pazour G."/>
            <person name="Purton S."/>
            <person name="Ral J.P."/>
            <person name="Riano-Pachon D.M."/>
            <person name="Riekhof W."/>
            <person name="Rymarquis L."/>
            <person name="Schroda M."/>
            <person name="Stern D."/>
            <person name="Umen J."/>
            <person name="Willows R."/>
            <person name="Wilson N."/>
            <person name="Zimmer S.L."/>
            <person name="Allmer J."/>
            <person name="Balk J."/>
            <person name="Bisova K."/>
            <person name="Chen C.J."/>
            <person name="Elias M."/>
            <person name="Gendler K."/>
            <person name="Hauser C."/>
            <person name="Lamb M.R."/>
            <person name="Ledford H."/>
            <person name="Long J.C."/>
            <person name="Minagawa J."/>
            <person name="Page M.D."/>
            <person name="Pan J."/>
            <person name="Pootakham W."/>
            <person name="Roje S."/>
            <person name="Rose A."/>
            <person name="Stahlberg E."/>
            <person name="Terauchi A.M."/>
            <person name="Yang P."/>
            <person name="Ball S."/>
            <person name="Bowler C."/>
            <person name="Dieckmann C.L."/>
            <person name="Gladyshev V.N."/>
            <person name="Green P."/>
            <person name="Jorgensen R."/>
            <person name="Mayfield S."/>
            <person name="Mueller-Roeber B."/>
            <person name="Rajamani S."/>
            <person name="Sayre R.T."/>
            <person name="Brokstein P."/>
            <person name="Dubchak I."/>
            <person name="Goodstein D."/>
            <person name="Hornick L."/>
            <person name="Huang Y.W."/>
            <person name="Jhaveri J."/>
            <person name="Luo Y."/>
            <person name="Martinez D."/>
            <person name="Ngau W.C."/>
            <person name="Otillar B."/>
            <person name="Poliakov A."/>
            <person name="Porter A."/>
            <person name="Szajkowski L."/>
            <person name="Werner G."/>
            <person name="Zhou K."/>
            <person name="Grigoriev I.V."/>
            <person name="Rokhsar D.S."/>
            <person name="Grossman A.R."/>
        </authorList>
    </citation>
    <scope>NUCLEOTIDE SEQUENCE [LARGE SCALE GENOMIC DNA]</scope>
    <source>
        <strain evidence="14">CC-503</strain>
        <strain evidence="13">CC-503 cw92 mt+</strain>
    </source>
</reference>
<keyword evidence="5 9" id="KW-0862">Zinc</keyword>
<comment type="similarity">
    <text evidence="1 10">Belongs to the beta-class carbonic anhydrase family.</text>
</comment>
<dbReference type="PANTHER" id="PTHR11002:SF76">
    <property type="entry name" value="CARBONIC ANHYDRASE"/>
    <property type="match status" value="1"/>
</dbReference>
<feature type="binding site" evidence="9">
    <location>
        <position position="80"/>
    </location>
    <ligand>
        <name>Zn(2+)</name>
        <dbReference type="ChEBI" id="CHEBI:29105"/>
    </ligand>
</feature>
<evidence type="ECO:0000313" key="14">
    <source>
        <dbReference type="Proteomes" id="UP000006906"/>
    </source>
</evidence>
<comment type="catalytic activity">
    <reaction evidence="8 10">
        <text>hydrogencarbonate + H(+) = CO2 + H2O</text>
        <dbReference type="Rhea" id="RHEA:10748"/>
        <dbReference type="ChEBI" id="CHEBI:15377"/>
        <dbReference type="ChEBI" id="CHEBI:15378"/>
        <dbReference type="ChEBI" id="CHEBI:16526"/>
        <dbReference type="ChEBI" id="CHEBI:17544"/>
        <dbReference type="EC" id="4.2.1.1"/>
    </reaction>
</comment>
<evidence type="ECO:0000256" key="1">
    <source>
        <dbReference type="ARBA" id="ARBA00006217"/>
    </source>
</evidence>
<evidence type="ECO:0000256" key="7">
    <source>
        <dbReference type="ARBA" id="ARBA00031969"/>
    </source>
</evidence>
<evidence type="ECO:0000256" key="11">
    <source>
        <dbReference type="SAM" id="MobiDB-lite"/>
    </source>
</evidence>
<dbReference type="AlphaFoldDB" id="A7UCH9"/>
<evidence type="ECO:0000313" key="12">
    <source>
        <dbReference type="EMBL" id="ABS87675.1"/>
    </source>
</evidence>
<dbReference type="EMBL" id="EU045570">
    <property type="protein sequence ID" value="ABS87675.1"/>
    <property type="molecule type" value="mRNA"/>
</dbReference>
<evidence type="ECO:0000256" key="2">
    <source>
        <dbReference type="ARBA" id="ARBA00012925"/>
    </source>
</evidence>
<dbReference type="GO" id="GO:0015976">
    <property type="term" value="P:carbon utilization"/>
    <property type="evidence" value="ECO:0007669"/>
    <property type="project" value="InterPro"/>
</dbReference>
<dbReference type="HOGENOM" id="CLU_059820_0_0_1"/>
<proteinExistence type="evidence at transcript level"/>
<reference evidence="13" key="3">
    <citation type="submission" date="2017-07" db="EMBL/GenBank/DDBJ databases">
        <title>WGS assembly of Chlamydomonas reinhardtii.</title>
        <authorList>
            <consortium name="Chlamydomonas Annotation Team"/>
            <consortium name="JGI Annotation Team"/>
            <person name="Merchant S.S."/>
            <person name="Prochnik S.E."/>
            <person name="Vallon O."/>
            <person name="Harris E.H."/>
            <person name="Karpowicz S.J."/>
            <person name="Witman G.B."/>
            <person name="Terry A."/>
            <person name="Salamov A."/>
            <person name="Fritz-Laylin L.K."/>
            <person name="Marechal-Drouard L."/>
            <person name="Marshall W.F."/>
            <person name="Qu L.H."/>
            <person name="Nelson D.R."/>
            <person name="Sanderfoot A.A."/>
            <person name="Spalding M.H."/>
            <person name="Kapitonov V.V."/>
            <person name="Ren Q."/>
            <person name="Ferris P."/>
            <person name="Lindquist E."/>
            <person name="Shapiro H."/>
            <person name="Lucas S.M."/>
            <person name="Grimwood J."/>
            <person name="Schmutz J."/>
            <person name="Grigoriev I.V."/>
            <person name="Rokhsar D.S."/>
        </authorList>
    </citation>
    <scope>NUCLEOTIDE SEQUENCE</scope>
    <source>
        <strain evidence="13">CC-503 cw92 mt+</strain>
    </source>
</reference>
<dbReference type="PANTHER" id="PTHR11002">
    <property type="entry name" value="CARBONIC ANHYDRASE"/>
    <property type="match status" value="1"/>
</dbReference>
<dbReference type="OrthoDB" id="10248475at2759"/>
<feature type="region of interest" description="Disordered" evidence="11">
    <location>
        <begin position="1"/>
        <end position="32"/>
    </location>
</feature>
<evidence type="ECO:0000256" key="4">
    <source>
        <dbReference type="ARBA" id="ARBA00022723"/>
    </source>
</evidence>
<dbReference type="KEGG" id="cre:CHLRE_09g405750v5"/>
<dbReference type="Gene3D" id="3.40.1050.10">
    <property type="entry name" value="Carbonic anhydrase"/>
    <property type="match status" value="1"/>
</dbReference>
<protein>
    <recommendedName>
        <fullName evidence="3 10">Carbonic anhydrase</fullName>
        <ecNumber evidence="2 10">4.2.1.1</ecNumber>
    </recommendedName>
    <alternativeName>
        <fullName evidence="7 10">Carbonate dehydratase</fullName>
    </alternativeName>
</protein>
<dbReference type="FunFam" id="3.40.1050.10:FF:000001">
    <property type="entry name" value="Carbonic anhydrase"/>
    <property type="match status" value="1"/>
</dbReference>
<dbReference type="PROSITE" id="PS00704">
    <property type="entry name" value="PROK_CO2_ANHYDRASE_1"/>
    <property type="match status" value="1"/>
</dbReference>
<dbReference type="FunCoup" id="A7UCH9">
    <property type="interactions" value="1536"/>
</dbReference>